<dbReference type="NCBIfam" id="TIGR00665">
    <property type="entry name" value="DnaB"/>
    <property type="match status" value="1"/>
</dbReference>
<evidence type="ECO:0000256" key="3">
    <source>
        <dbReference type="ARBA" id="ARBA00022705"/>
    </source>
</evidence>
<dbReference type="SMART" id="SM00382">
    <property type="entry name" value="AAA"/>
    <property type="match status" value="1"/>
</dbReference>
<dbReference type="Gene3D" id="3.40.50.300">
    <property type="entry name" value="P-loop containing nucleotide triphosphate hydrolases"/>
    <property type="match status" value="1"/>
</dbReference>
<keyword evidence="5 12" id="KW-0378">Hydrolase</keyword>
<dbReference type="Proteomes" id="UP001623600">
    <property type="component" value="Unassembled WGS sequence"/>
</dbReference>
<evidence type="ECO:0000256" key="7">
    <source>
        <dbReference type="ARBA" id="ARBA00022840"/>
    </source>
</evidence>
<keyword evidence="4 12" id="KW-0547">Nucleotide-binding</keyword>
<evidence type="ECO:0000256" key="5">
    <source>
        <dbReference type="ARBA" id="ARBA00022801"/>
    </source>
</evidence>
<evidence type="ECO:0000256" key="9">
    <source>
        <dbReference type="ARBA" id="ARBA00023235"/>
    </source>
</evidence>
<gene>
    <name evidence="14" type="primary">dnaB</name>
    <name evidence="14" type="ORF">ACJDTP_26750</name>
</gene>
<evidence type="ECO:0000313" key="14">
    <source>
        <dbReference type="EMBL" id="MFL0168665.1"/>
    </source>
</evidence>
<dbReference type="InterPro" id="IPR007694">
    <property type="entry name" value="DNA_helicase_DnaB-like_C"/>
</dbReference>
<dbReference type="RefSeq" id="WP_406762917.1">
    <property type="nucleotide sequence ID" value="NZ_JBJIAB010000070.1"/>
</dbReference>
<evidence type="ECO:0000313" key="15">
    <source>
        <dbReference type="Proteomes" id="UP001623600"/>
    </source>
</evidence>
<evidence type="ECO:0000256" key="11">
    <source>
        <dbReference type="NCBIfam" id="TIGR00665"/>
    </source>
</evidence>
<comment type="catalytic activity">
    <reaction evidence="10 12">
        <text>ATP + H2O = ADP + phosphate + H(+)</text>
        <dbReference type="Rhea" id="RHEA:13065"/>
        <dbReference type="ChEBI" id="CHEBI:15377"/>
        <dbReference type="ChEBI" id="CHEBI:15378"/>
        <dbReference type="ChEBI" id="CHEBI:30616"/>
        <dbReference type="ChEBI" id="CHEBI:43474"/>
        <dbReference type="ChEBI" id="CHEBI:456216"/>
        <dbReference type="EC" id="5.6.2.3"/>
    </reaction>
</comment>
<comment type="function">
    <text evidence="12">The main replicative DNA helicase, it participates in initiation and elongation during chromosome replication. Travels ahead of the DNA replisome, separating dsDNA into templates for DNA synthesis. A processive ATP-dependent 5'-3' DNA helicase it has DNA-dependent ATPase activity.</text>
</comment>
<protein>
    <recommendedName>
        <fullName evidence="11 12">Replicative DNA helicase</fullName>
        <ecNumber evidence="11 12">5.6.2.3</ecNumber>
    </recommendedName>
</protein>
<dbReference type="CDD" id="cd00984">
    <property type="entry name" value="DnaB_C"/>
    <property type="match status" value="1"/>
</dbReference>
<dbReference type="GO" id="GO:0004386">
    <property type="term" value="F:helicase activity"/>
    <property type="evidence" value="ECO:0007669"/>
    <property type="project" value="UniProtKB-KW"/>
</dbReference>
<evidence type="ECO:0000256" key="8">
    <source>
        <dbReference type="ARBA" id="ARBA00023125"/>
    </source>
</evidence>
<dbReference type="InterPro" id="IPR007693">
    <property type="entry name" value="DNA_helicase_DnaB-like_N"/>
</dbReference>
<evidence type="ECO:0000256" key="10">
    <source>
        <dbReference type="ARBA" id="ARBA00048954"/>
    </source>
</evidence>
<evidence type="ECO:0000256" key="2">
    <source>
        <dbReference type="ARBA" id="ARBA00022515"/>
    </source>
</evidence>
<comment type="caution">
    <text evidence="14">The sequence shown here is derived from an EMBL/GenBank/DDBJ whole genome shotgun (WGS) entry which is preliminary data.</text>
</comment>
<reference evidence="14 15" key="1">
    <citation type="submission" date="2024-11" db="EMBL/GenBank/DDBJ databases">
        <authorList>
            <person name="Heng Y.C."/>
            <person name="Lim A.C.H."/>
            <person name="Lee J.K.Y."/>
            <person name="Kittelmann S."/>
        </authorList>
    </citation>
    <scope>NUCLEOTIDE SEQUENCE [LARGE SCALE GENOMIC DNA]</scope>
    <source>
        <strain evidence="14 15">WILCCON 0112</strain>
    </source>
</reference>
<keyword evidence="6 12" id="KW-0347">Helicase</keyword>
<dbReference type="InterPro" id="IPR036185">
    <property type="entry name" value="DNA_heli_DnaB-like_N_sf"/>
</dbReference>
<keyword evidence="7 12" id="KW-0067">ATP-binding</keyword>
<keyword evidence="2 12" id="KW-0639">Primosome</keyword>
<accession>A0ABW8SDC8</accession>
<dbReference type="InterPro" id="IPR007692">
    <property type="entry name" value="DNA_helicase_DnaB"/>
</dbReference>
<feature type="domain" description="SF4 helicase" evidence="13">
    <location>
        <begin position="174"/>
        <end position="438"/>
    </location>
</feature>
<organism evidence="14 15">
    <name type="scientific">Candidatus Clostridium helianthi</name>
    <dbReference type="NCBI Taxonomy" id="3381660"/>
    <lineage>
        <taxon>Bacteria</taxon>
        <taxon>Bacillati</taxon>
        <taxon>Bacillota</taxon>
        <taxon>Clostridia</taxon>
        <taxon>Eubacteriales</taxon>
        <taxon>Clostridiaceae</taxon>
        <taxon>Clostridium</taxon>
    </lineage>
</organism>
<comment type="similarity">
    <text evidence="1 12">Belongs to the helicase family. DnaB subfamily.</text>
</comment>
<proteinExistence type="inferred from homology"/>
<dbReference type="PROSITE" id="PS51199">
    <property type="entry name" value="SF4_HELICASE"/>
    <property type="match status" value="1"/>
</dbReference>
<sequence>MDLEHIQTLPNDVRCEQEILSGIFYNNNILAEIINEVKVEDFYKTFHQIIYAAICKLFADGKDIDITLLVNEIGKENLEKAGGITYITDIAIGGLPIKAKEYIKILKDKSYRRKAIKELYKATECMYDENLAPQEAISKMSENLANDMRNKSSIFSDSDLMVKTLKEIENRYQKGGEIPGMQTGFATFDKRTGGLQKGELVIIAGRPSMGKTLTALNIMDGLGKNGYTVYLSELEMTEESLGIRRLSYNANIEAEKLRFGKLSDDDFLKITMMSNELATRNKVFTDCSSNQGLLQIKAKAKAIKQAHGLDVIIIDHLTLMNIPERGTRDLAIGEVTKGLKALAKELDVNVILLCQLSRAVEQRADKRPMLSDLRESGNIEQDADLVMFMYRDDYYHPESEDKGIIEWIISKQRNGRTGTLKFAYVDRYQKVGDLAKREFNNKSVLLTY</sequence>
<dbReference type="SUPFAM" id="SSF48024">
    <property type="entry name" value="N-terminal domain of DnaB helicase"/>
    <property type="match status" value="1"/>
</dbReference>
<evidence type="ECO:0000256" key="6">
    <source>
        <dbReference type="ARBA" id="ARBA00022806"/>
    </source>
</evidence>
<dbReference type="SUPFAM" id="SSF52540">
    <property type="entry name" value="P-loop containing nucleoside triphosphate hydrolases"/>
    <property type="match status" value="1"/>
</dbReference>
<dbReference type="Pfam" id="PF00772">
    <property type="entry name" value="DnaB"/>
    <property type="match status" value="1"/>
</dbReference>
<keyword evidence="3 12" id="KW-0235">DNA replication</keyword>
<dbReference type="Pfam" id="PF03796">
    <property type="entry name" value="DnaB_C"/>
    <property type="match status" value="1"/>
</dbReference>
<dbReference type="InterPro" id="IPR003593">
    <property type="entry name" value="AAA+_ATPase"/>
</dbReference>
<keyword evidence="9" id="KW-0413">Isomerase</keyword>
<evidence type="ECO:0000256" key="1">
    <source>
        <dbReference type="ARBA" id="ARBA00008428"/>
    </source>
</evidence>
<keyword evidence="8 12" id="KW-0238">DNA-binding</keyword>
<dbReference type="Gene3D" id="1.10.860.10">
    <property type="entry name" value="DNAb Helicase, Chain A"/>
    <property type="match status" value="1"/>
</dbReference>
<keyword evidence="15" id="KW-1185">Reference proteome</keyword>
<name>A0ABW8SDC8_9CLOT</name>
<dbReference type="PANTHER" id="PTHR30153">
    <property type="entry name" value="REPLICATIVE DNA HELICASE DNAB"/>
    <property type="match status" value="1"/>
</dbReference>
<dbReference type="InterPro" id="IPR016136">
    <property type="entry name" value="DNA_helicase_N/primase_C"/>
</dbReference>
<dbReference type="EMBL" id="JBJIAB010000070">
    <property type="protein sequence ID" value="MFL0168665.1"/>
    <property type="molecule type" value="Genomic_DNA"/>
</dbReference>
<dbReference type="EC" id="5.6.2.3" evidence="11 12"/>
<dbReference type="InterPro" id="IPR027417">
    <property type="entry name" value="P-loop_NTPase"/>
</dbReference>
<dbReference type="PANTHER" id="PTHR30153:SF2">
    <property type="entry name" value="REPLICATIVE DNA HELICASE"/>
    <property type="match status" value="1"/>
</dbReference>
<evidence type="ECO:0000256" key="12">
    <source>
        <dbReference type="RuleBase" id="RU362085"/>
    </source>
</evidence>
<evidence type="ECO:0000259" key="13">
    <source>
        <dbReference type="PROSITE" id="PS51199"/>
    </source>
</evidence>
<evidence type="ECO:0000256" key="4">
    <source>
        <dbReference type="ARBA" id="ARBA00022741"/>
    </source>
</evidence>